<protein>
    <submittedName>
        <fullName evidence="4">NAD(P)H-dependent oxidoreductase</fullName>
        <ecNumber evidence="4">1.-.-.-</ecNumber>
        <ecNumber evidence="4">1.6.99.-</ecNumber>
    </submittedName>
</protein>
<evidence type="ECO:0000313" key="4">
    <source>
        <dbReference type="EMBL" id="MEB3345106.1"/>
    </source>
</evidence>
<keyword evidence="5" id="KW-1185">Reference proteome</keyword>
<dbReference type="InterPro" id="IPR029039">
    <property type="entry name" value="Flavoprotein-like_sf"/>
</dbReference>
<dbReference type="InterPro" id="IPR003680">
    <property type="entry name" value="Flavodoxin_fold"/>
</dbReference>
<dbReference type="GO" id="GO:0016491">
    <property type="term" value="F:oxidoreductase activity"/>
    <property type="evidence" value="ECO:0007669"/>
    <property type="project" value="UniProtKB-KW"/>
</dbReference>
<reference evidence="4 5" key="1">
    <citation type="journal article" date="2013" name="Int. J. Syst. Evol. Microbiol.">
        <title>Aquimarina gracilis sp. nov., isolated from the gut microflora of a mussel, Mytilus coruscus, and emended description of Aquimarina spongiae.</title>
        <authorList>
            <person name="Park S.C."/>
            <person name="Choe H.N."/>
            <person name="Baik K.S."/>
            <person name="Seong C.N."/>
        </authorList>
    </citation>
    <scope>NUCLEOTIDE SEQUENCE [LARGE SCALE GENOMIC DNA]</scope>
    <source>
        <strain evidence="4 5">PSC32</strain>
    </source>
</reference>
<feature type="domain" description="Flavodoxin-like fold" evidence="3">
    <location>
        <begin position="3"/>
        <end position="193"/>
    </location>
</feature>
<comment type="similarity">
    <text evidence="1">Belongs to the NAD(P)H dehydrogenase (quinone) family.</text>
</comment>
<dbReference type="EC" id="1.-.-.-" evidence="4"/>
<sequence length="210" mass="24438">MTKKAHIIFAHPEEKSFNGRLRDLAKETLENQGVEVSIINLYQEKFKAIADKDDFTSIHQTEYFDLQREQLHAFREANFSEDIQREHLRLKSADLVIFQFPLWWYSIPALLKGYFDRVFSFGFAYGNGGHHLVGKKALISLTTGAPESMWHPKDRGHLEGHLHHVLKGTLEFCGMEVLAPTIAYGSKLMRPEERQVYEKLFSERIRSIFK</sequence>
<organism evidence="4 5">
    <name type="scientific">Aquimarina gracilis</name>
    <dbReference type="NCBI Taxonomy" id="874422"/>
    <lineage>
        <taxon>Bacteria</taxon>
        <taxon>Pseudomonadati</taxon>
        <taxon>Bacteroidota</taxon>
        <taxon>Flavobacteriia</taxon>
        <taxon>Flavobacteriales</taxon>
        <taxon>Flavobacteriaceae</taxon>
        <taxon>Aquimarina</taxon>
    </lineage>
</organism>
<accession>A0ABU5ZV14</accession>
<dbReference type="PANTHER" id="PTHR10204">
    <property type="entry name" value="NAD P H OXIDOREDUCTASE-RELATED"/>
    <property type="match status" value="1"/>
</dbReference>
<comment type="caution">
    <text evidence="4">The sequence shown here is derived from an EMBL/GenBank/DDBJ whole genome shotgun (WGS) entry which is preliminary data.</text>
</comment>
<evidence type="ECO:0000256" key="1">
    <source>
        <dbReference type="ARBA" id="ARBA00006252"/>
    </source>
</evidence>
<evidence type="ECO:0000256" key="2">
    <source>
        <dbReference type="ARBA" id="ARBA00023002"/>
    </source>
</evidence>
<dbReference type="InterPro" id="IPR051545">
    <property type="entry name" value="NAD(P)H_dehydrogenase_qn"/>
</dbReference>
<keyword evidence="2 4" id="KW-0560">Oxidoreductase</keyword>
<dbReference type="PANTHER" id="PTHR10204:SF34">
    <property type="entry name" value="NAD(P)H DEHYDROGENASE [QUINONE] 1 ISOFORM 1"/>
    <property type="match status" value="1"/>
</dbReference>
<name>A0ABU5ZV14_9FLAO</name>
<dbReference type="Proteomes" id="UP001327027">
    <property type="component" value="Unassembled WGS sequence"/>
</dbReference>
<gene>
    <name evidence="4" type="ORF">U6A24_06530</name>
</gene>
<dbReference type="SUPFAM" id="SSF52218">
    <property type="entry name" value="Flavoproteins"/>
    <property type="match status" value="1"/>
</dbReference>
<dbReference type="EC" id="1.6.99.-" evidence="4"/>
<evidence type="ECO:0000259" key="3">
    <source>
        <dbReference type="Pfam" id="PF02525"/>
    </source>
</evidence>
<dbReference type="Pfam" id="PF02525">
    <property type="entry name" value="Flavodoxin_2"/>
    <property type="match status" value="1"/>
</dbReference>
<proteinExistence type="inferred from homology"/>
<evidence type="ECO:0000313" key="5">
    <source>
        <dbReference type="Proteomes" id="UP001327027"/>
    </source>
</evidence>
<dbReference type="RefSeq" id="WP_324179140.1">
    <property type="nucleotide sequence ID" value="NZ_BAABAW010000008.1"/>
</dbReference>
<dbReference type="EMBL" id="JAYKLX010000003">
    <property type="protein sequence ID" value="MEB3345106.1"/>
    <property type="molecule type" value="Genomic_DNA"/>
</dbReference>
<dbReference type="Gene3D" id="3.40.50.360">
    <property type="match status" value="1"/>
</dbReference>